<sequence length="43" mass="5384">MYSEYFYVQNINDDLLEKTVRRKAFIKKLKSENYYAMKIRIIF</sequence>
<dbReference type="EMBL" id="AP024849">
    <property type="protein sequence ID" value="BCZ48964.1"/>
    <property type="molecule type" value="Genomic_DNA"/>
</dbReference>
<dbReference type="Proteomes" id="UP000824633">
    <property type="component" value="Chromosome"/>
</dbReference>
<reference evidence="2" key="1">
    <citation type="submission" date="2021-07" db="EMBL/GenBank/DDBJ databases">
        <title>Complete genome sequencing of a Clostridium isolate.</title>
        <authorList>
            <person name="Ueki A."/>
            <person name="Tonouchi A."/>
        </authorList>
    </citation>
    <scope>NUCLEOTIDE SEQUENCE [LARGE SCALE GENOMIC DNA]</scope>
    <source>
        <strain evidence="2">C5S11</strain>
    </source>
</reference>
<evidence type="ECO:0000313" key="1">
    <source>
        <dbReference type="EMBL" id="BCZ48964.1"/>
    </source>
</evidence>
<proteinExistence type="predicted"/>
<keyword evidence="2" id="KW-1185">Reference proteome</keyword>
<protein>
    <submittedName>
        <fullName evidence="1">Uncharacterized protein</fullName>
    </submittedName>
</protein>
<organism evidence="1 2">
    <name type="scientific">Clostridium gelidum</name>
    <dbReference type="NCBI Taxonomy" id="704125"/>
    <lineage>
        <taxon>Bacteria</taxon>
        <taxon>Bacillati</taxon>
        <taxon>Bacillota</taxon>
        <taxon>Clostridia</taxon>
        <taxon>Eubacteriales</taxon>
        <taxon>Clostridiaceae</taxon>
        <taxon>Clostridium</taxon>
    </lineage>
</organism>
<name>A0ABN6J3R2_9CLOT</name>
<dbReference type="RefSeq" id="WP_258712394.1">
    <property type="nucleotide sequence ID" value="NZ_AP024849.1"/>
</dbReference>
<accession>A0ABN6J3R2</accession>
<gene>
    <name evidence="1" type="ORF">psyc5s11_50310</name>
</gene>
<evidence type="ECO:0000313" key="2">
    <source>
        <dbReference type="Proteomes" id="UP000824633"/>
    </source>
</evidence>